<dbReference type="KEGG" id="gbc:GbCGDNIH3_1324"/>
<evidence type="ECO:0000313" key="5">
    <source>
        <dbReference type="EMBL" id="AHJ63134.1"/>
    </source>
</evidence>
<dbReference type="InterPro" id="IPR027417">
    <property type="entry name" value="P-loop_NTPase"/>
</dbReference>
<evidence type="ECO:0000256" key="3">
    <source>
        <dbReference type="ARBA" id="ARBA00022840"/>
    </source>
</evidence>
<accession>A0AAN0RE27</accession>
<evidence type="ECO:0000256" key="2">
    <source>
        <dbReference type="ARBA" id="ARBA00022741"/>
    </source>
</evidence>
<feature type="domain" description="ABC transporter" evidence="4">
    <location>
        <begin position="22"/>
        <end position="266"/>
    </location>
</feature>
<keyword evidence="3" id="KW-0067">ATP-binding</keyword>
<dbReference type="PANTHER" id="PTHR43204">
    <property type="entry name" value="ABC TRANSPORTER I FAMILY MEMBER 6, CHLOROPLASTIC"/>
    <property type="match status" value="1"/>
</dbReference>
<organism evidence="5 6">
    <name type="scientific">Granulibacter bethesdensis</name>
    <dbReference type="NCBI Taxonomy" id="364410"/>
    <lineage>
        <taxon>Bacteria</taxon>
        <taxon>Pseudomonadati</taxon>
        <taxon>Pseudomonadota</taxon>
        <taxon>Alphaproteobacteria</taxon>
        <taxon>Acetobacterales</taxon>
        <taxon>Acetobacteraceae</taxon>
        <taxon>Granulibacter</taxon>
    </lineage>
</organism>
<dbReference type="NCBIfam" id="TIGR01978">
    <property type="entry name" value="sufC"/>
    <property type="match status" value="1"/>
</dbReference>
<protein>
    <submittedName>
        <fullName evidence="5">ATP-dependent transporter sufC</fullName>
    </submittedName>
</protein>
<evidence type="ECO:0000259" key="4">
    <source>
        <dbReference type="PROSITE" id="PS50893"/>
    </source>
</evidence>
<dbReference type="PROSITE" id="PS00211">
    <property type="entry name" value="ABC_TRANSPORTER_1"/>
    <property type="match status" value="1"/>
</dbReference>
<dbReference type="InterPro" id="IPR003593">
    <property type="entry name" value="AAA+_ATPase"/>
</dbReference>
<proteinExistence type="inferred from homology"/>
<dbReference type="Pfam" id="PF00005">
    <property type="entry name" value="ABC_tran"/>
    <property type="match status" value="1"/>
</dbReference>
<dbReference type="GO" id="GO:0016887">
    <property type="term" value="F:ATP hydrolysis activity"/>
    <property type="evidence" value="ECO:0007669"/>
    <property type="project" value="InterPro"/>
</dbReference>
<name>A0AAN0RE27_9PROT</name>
<evidence type="ECO:0000313" key="6">
    <source>
        <dbReference type="Proteomes" id="UP000019438"/>
    </source>
</evidence>
<dbReference type="AlphaFoldDB" id="A0AAN0RE27"/>
<dbReference type="InterPro" id="IPR017871">
    <property type="entry name" value="ABC_transporter-like_CS"/>
</dbReference>
<dbReference type="SMART" id="SM00382">
    <property type="entry name" value="AAA"/>
    <property type="match status" value="1"/>
</dbReference>
<sequence length="269" mass="29763">MLWRHRNSWPSVWKVRWVKTMLKIENLQAKIEDKPILKGIDLQVPQGEVHAIMGPNGSGKSTLSYVLAGHEGYEVTGGSALFEGRELLEMEPEERAAAGVFLAFQSPIELPGVNNMNFLRTALNAVRRARGEEELDASAFLKLARAEAKRLSMPDDMLKRNVNVGFSGGEKKRNEVLQMSILRPRLAILDETDSGLDIDALKIVGDGVNALRGPNFSALIITHHQRLLDHIVPDHVHVLFGGRVIRSGGPELARQLEREGYAAVIKEAA</sequence>
<gene>
    <name evidence="5" type="ORF">GbCGDNIH3_1324</name>
</gene>
<reference evidence="6" key="1">
    <citation type="submission" date="2012-06" db="EMBL/GenBank/DDBJ databases">
        <title>Genome analysis of multiple Granulibacter bethesdensis isolates demonstrates substantial genome diversity.</title>
        <authorList>
            <person name="Greenberg D.E."/>
            <person name="Porcella S.F."/>
            <person name="Zarember K."/>
            <person name="Zelazny A.M."/>
            <person name="Bruno D."/>
            <person name="Martens C."/>
            <person name="Barbian K.D."/>
            <person name="Jaske E."/>
            <person name="Holland S.M."/>
        </authorList>
    </citation>
    <scope>NUCLEOTIDE SEQUENCE [LARGE SCALE GENOMIC DNA]</scope>
    <source>
        <strain evidence="6">CGDNIH3</strain>
    </source>
</reference>
<dbReference type="PANTHER" id="PTHR43204:SF1">
    <property type="entry name" value="ABC TRANSPORTER I FAMILY MEMBER 6, CHLOROPLASTIC"/>
    <property type="match status" value="1"/>
</dbReference>
<dbReference type="Gene3D" id="3.40.50.300">
    <property type="entry name" value="P-loop containing nucleotide triphosphate hydrolases"/>
    <property type="match status" value="1"/>
</dbReference>
<dbReference type="EMBL" id="CP003181">
    <property type="protein sequence ID" value="AHJ63134.1"/>
    <property type="molecule type" value="Genomic_DNA"/>
</dbReference>
<dbReference type="SUPFAM" id="SSF52540">
    <property type="entry name" value="P-loop containing nucleoside triphosphate hydrolases"/>
    <property type="match status" value="1"/>
</dbReference>
<keyword evidence="2" id="KW-0547">Nucleotide-binding</keyword>
<dbReference type="Proteomes" id="UP000019438">
    <property type="component" value="Chromosome"/>
</dbReference>
<dbReference type="InterPro" id="IPR003439">
    <property type="entry name" value="ABC_transporter-like_ATP-bd"/>
</dbReference>
<comment type="similarity">
    <text evidence="1">Belongs to the ABC transporter superfamily. Ycf16 family.</text>
</comment>
<dbReference type="InterPro" id="IPR010230">
    <property type="entry name" value="FeS-cluster_ATPase_SufC"/>
</dbReference>
<dbReference type="PROSITE" id="PS50893">
    <property type="entry name" value="ABC_TRANSPORTER_2"/>
    <property type="match status" value="1"/>
</dbReference>
<dbReference type="CDD" id="cd03217">
    <property type="entry name" value="ABC_FeS_Assembly"/>
    <property type="match status" value="1"/>
</dbReference>
<evidence type="ECO:0000256" key="1">
    <source>
        <dbReference type="ARBA" id="ARBA00006216"/>
    </source>
</evidence>
<dbReference type="GO" id="GO:0005524">
    <property type="term" value="F:ATP binding"/>
    <property type="evidence" value="ECO:0007669"/>
    <property type="project" value="UniProtKB-KW"/>
</dbReference>